<dbReference type="Proteomes" id="UP001438953">
    <property type="component" value="Unassembled WGS sequence"/>
</dbReference>
<dbReference type="InterPro" id="IPR011032">
    <property type="entry name" value="GroES-like_sf"/>
</dbReference>
<dbReference type="SUPFAM" id="SSF51735">
    <property type="entry name" value="NAD(P)-binding Rossmann-fold domains"/>
    <property type="match status" value="1"/>
</dbReference>
<dbReference type="InterPro" id="IPR051397">
    <property type="entry name" value="Zn-ADH-like_protein"/>
</dbReference>
<dbReference type="SMART" id="SM00829">
    <property type="entry name" value="PKS_ER"/>
    <property type="match status" value="1"/>
</dbReference>
<dbReference type="InterPro" id="IPR020843">
    <property type="entry name" value="ER"/>
</dbReference>
<dbReference type="PANTHER" id="PTHR43677">
    <property type="entry name" value="SHORT-CHAIN DEHYDROGENASE/REDUCTASE"/>
    <property type="match status" value="1"/>
</dbReference>
<dbReference type="EMBL" id="JAYWLC010000011">
    <property type="protein sequence ID" value="MER5172793.1"/>
    <property type="molecule type" value="Genomic_DNA"/>
</dbReference>
<dbReference type="Gene3D" id="3.90.180.10">
    <property type="entry name" value="Medium-chain alcohol dehydrogenases, catalytic domain"/>
    <property type="match status" value="1"/>
</dbReference>
<comment type="caution">
    <text evidence="2">The sequence shown here is derived from an EMBL/GenBank/DDBJ whole genome shotgun (WGS) entry which is preliminary data.</text>
</comment>
<dbReference type="SUPFAM" id="SSF50129">
    <property type="entry name" value="GroES-like"/>
    <property type="match status" value="1"/>
</dbReference>
<dbReference type="InterPro" id="IPR036291">
    <property type="entry name" value="NAD(P)-bd_dom_sf"/>
</dbReference>
<keyword evidence="3" id="KW-1185">Reference proteome</keyword>
<gene>
    <name evidence="2" type="ORF">VSX56_13530</name>
</gene>
<sequence length="327" mass="33899">MTAFQVVDFARPPEHRPCARPEPEAGELLIRIHACGLNFADLLMMQGRYQDTPAPPFTLGLECAGEVVGRGVGCTIPLGTRVAVYAGQGGLAEYGSFPEAACIPLPPDTPYDEAAGLLITYGTSHLALTHTAGLRAGETLAVIGAAGGVGLTAVEIGAQLGARVIAVARGADKCAIARTAGAAETIDSDTAGEQGGLKAGLKALGGVDVVYDAVGGTLGEAAFRALNRGGRFLLIGFAGGTPPALPLNHALVKNISIHGLYWGGYREIAPQAFRRSLDEVLRDHAAGRLRPHVSHRLPFARVGEALELLRNRQSSGKIVIAIDGSSF</sequence>
<feature type="domain" description="Enoyl reductase (ER)" evidence="1">
    <location>
        <begin position="5"/>
        <end position="320"/>
    </location>
</feature>
<evidence type="ECO:0000313" key="2">
    <source>
        <dbReference type="EMBL" id="MER5172793.1"/>
    </source>
</evidence>
<dbReference type="InterPro" id="IPR013154">
    <property type="entry name" value="ADH-like_N"/>
</dbReference>
<organism evidence="2 3">
    <name type="scientific">Thioclava kandeliae</name>
    <dbReference type="NCBI Taxonomy" id="3070818"/>
    <lineage>
        <taxon>Bacteria</taxon>
        <taxon>Pseudomonadati</taxon>
        <taxon>Pseudomonadota</taxon>
        <taxon>Alphaproteobacteria</taxon>
        <taxon>Rhodobacterales</taxon>
        <taxon>Paracoccaceae</taxon>
        <taxon>Thioclava</taxon>
    </lineage>
</organism>
<evidence type="ECO:0000259" key="1">
    <source>
        <dbReference type="SMART" id="SM00829"/>
    </source>
</evidence>
<reference evidence="2 3" key="1">
    <citation type="submission" date="2024-06" db="EMBL/GenBank/DDBJ databases">
        <title>Thioclava kandeliae sp. nov. from a rhizosphere soil sample of Kandelia candel in a mangrove.</title>
        <authorList>
            <person name="Mu T."/>
        </authorList>
    </citation>
    <scope>NUCLEOTIDE SEQUENCE [LARGE SCALE GENOMIC DNA]</scope>
    <source>
        <strain evidence="2 3">CPCC 100088</strain>
    </source>
</reference>
<name>A0ABV1SIS5_9RHOB</name>
<dbReference type="InterPro" id="IPR013149">
    <property type="entry name" value="ADH-like_C"/>
</dbReference>
<dbReference type="Gene3D" id="3.40.50.720">
    <property type="entry name" value="NAD(P)-binding Rossmann-like Domain"/>
    <property type="match status" value="1"/>
</dbReference>
<evidence type="ECO:0000313" key="3">
    <source>
        <dbReference type="Proteomes" id="UP001438953"/>
    </source>
</evidence>
<protein>
    <submittedName>
        <fullName evidence="2">NADPH:quinone oxidoreductase family protein</fullName>
        <ecNumber evidence="2">1.-.-.-</ecNumber>
    </submittedName>
</protein>
<accession>A0ABV1SIS5</accession>
<dbReference type="Pfam" id="PF00107">
    <property type="entry name" value="ADH_zinc_N"/>
    <property type="match status" value="1"/>
</dbReference>
<proteinExistence type="predicted"/>
<keyword evidence="2" id="KW-0560">Oxidoreductase</keyword>
<dbReference type="Pfam" id="PF08240">
    <property type="entry name" value="ADH_N"/>
    <property type="match status" value="1"/>
</dbReference>
<dbReference type="EC" id="1.-.-.-" evidence="2"/>
<dbReference type="CDD" id="cd08241">
    <property type="entry name" value="QOR1"/>
    <property type="match status" value="1"/>
</dbReference>
<dbReference type="RefSeq" id="WP_350937880.1">
    <property type="nucleotide sequence ID" value="NZ_JAYWLC010000011.1"/>
</dbReference>
<dbReference type="GO" id="GO:0016491">
    <property type="term" value="F:oxidoreductase activity"/>
    <property type="evidence" value="ECO:0007669"/>
    <property type="project" value="UniProtKB-KW"/>
</dbReference>
<dbReference type="PANTHER" id="PTHR43677:SF4">
    <property type="entry name" value="QUINONE OXIDOREDUCTASE-LIKE PROTEIN 2"/>
    <property type="match status" value="1"/>
</dbReference>